<evidence type="ECO:0000313" key="2">
    <source>
        <dbReference type="Proteomes" id="UP000215914"/>
    </source>
</evidence>
<sequence length="169" mass="19836">MIGEWICCVLKAQRHKRASIEFVQEPSTIVTSAIEELLVAQGEPLVKIGKKKWNGSNHSNGWNRSMVGQSVPKRIQKLLHVHMDHSLSIWNIRLNFWEIVQLEMRLMMCWWMSRFQYKGNLILRKVKRLKLVMKRYVLQLGRLMNIVKGELFSLGLVSHLLSLLVIYLK</sequence>
<dbReference type="Proteomes" id="UP000215914">
    <property type="component" value="Unassembled WGS sequence"/>
</dbReference>
<accession>A0A9K3IL21</accession>
<proteinExistence type="predicted"/>
<dbReference type="AlphaFoldDB" id="A0A9K3IL21"/>
<reference evidence="1" key="2">
    <citation type="submission" date="2020-06" db="EMBL/GenBank/DDBJ databases">
        <title>Helianthus annuus Genome sequencing and assembly Release 2.</title>
        <authorList>
            <person name="Gouzy J."/>
            <person name="Langlade N."/>
            <person name="Munos S."/>
        </authorList>
    </citation>
    <scope>NUCLEOTIDE SEQUENCE</scope>
    <source>
        <tissue evidence="1">Leaves</tissue>
    </source>
</reference>
<protein>
    <submittedName>
        <fullName evidence="1">Uncharacterized protein</fullName>
    </submittedName>
</protein>
<dbReference type="EMBL" id="MNCJ02000322">
    <property type="protein sequence ID" value="KAF5798314.1"/>
    <property type="molecule type" value="Genomic_DNA"/>
</dbReference>
<reference evidence="1" key="1">
    <citation type="journal article" date="2017" name="Nature">
        <title>The sunflower genome provides insights into oil metabolism, flowering and Asterid evolution.</title>
        <authorList>
            <person name="Badouin H."/>
            <person name="Gouzy J."/>
            <person name="Grassa C.J."/>
            <person name="Murat F."/>
            <person name="Staton S.E."/>
            <person name="Cottret L."/>
            <person name="Lelandais-Briere C."/>
            <person name="Owens G.L."/>
            <person name="Carrere S."/>
            <person name="Mayjonade B."/>
            <person name="Legrand L."/>
            <person name="Gill N."/>
            <person name="Kane N.C."/>
            <person name="Bowers J.E."/>
            <person name="Hubner S."/>
            <person name="Bellec A."/>
            <person name="Berard A."/>
            <person name="Berges H."/>
            <person name="Blanchet N."/>
            <person name="Boniface M.C."/>
            <person name="Brunel D."/>
            <person name="Catrice O."/>
            <person name="Chaidir N."/>
            <person name="Claudel C."/>
            <person name="Donnadieu C."/>
            <person name="Faraut T."/>
            <person name="Fievet G."/>
            <person name="Helmstetter N."/>
            <person name="King M."/>
            <person name="Knapp S.J."/>
            <person name="Lai Z."/>
            <person name="Le Paslier M.C."/>
            <person name="Lippi Y."/>
            <person name="Lorenzon L."/>
            <person name="Mandel J.R."/>
            <person name="Marage G."/>
            <person name="Marchand G."/>
            <person name="Marquand E."/>
            <person name="Bret-Mestries E."/>
            <person name="Morien E."/>
            <person name="Nambeesan S."/>
            <person name="Nguyen T."/>
            <person name="Pegot-Espagnet P."/>
            <person name="Pouilly N."/>
            <person name="Raftis F."/>
            <person name="Sallet E."/>
            <person name="Schiex T."/>
            <person name="Thomas J."/>
            <person name="Vandecasteele C."/>
            <person name="Vares D."/>
            <person name="Vear F."/>
            <person name="Vautrin S."/>
            <person name="Crespi M."/>
            <person name="Mangin B."/>
            <person name="Burke J.M."/>
            <person name="Salse J."/>
            <person name="Munos S."/>
            <person name="Vincourt P."/>
            <person name="Rieseberg L.H."/>
            <person name="Langlade N.B."/>
        </authorList>
    </citation>
    <scope>NUCLEOTIDE SEQUENCE</scope>
    <source>
        <tissue evidence="1">Leaves</tissue>
    </source>
</reference>
<comment type="caution">
    <text evidence="1">The sequence shown here is derived from an EMBL/GenBank/DDBJ whole genome shotgun (WGS) entry which is preliminary data.</text>
</comment>
<evidence type="ECO:0000313" key="1">
    <source>
        <dbReference type="EMBL" id="KAF5798314.1"/>
    </source>
</evidence>
<gene>
    <name evidence="1" type="ORF">HanXRQr2_Chr07g0291431</name>
</gene>
<name>A0A9K3IL21_HELAN</name>
<organism evidence="1 2">
    <name type="scientific">Helianthus annuus</name>
    <name type="common">Common sunflower</name>
    <dbReference type="NCBI Taxonomy" id="4232"/>
    <lineage>
        <taxon>Eukaryota</taxon>
        <taxon>Viridiplantae</taxon>
        <taxon>Streptophyta</taxon>
        <taxon>Embryophyta</taxon>
        <taxon>Tracheophyta</taxon>
        <taxon>Spermatophyta</taxon>
        <taxon>Magnoliopsida</taxon>
        <taxon>eudicotyledons</taxon>
        <taxon>Gunneridae</taxon>
        <taxon>Pentapetalae</taxon>
        <taxon>asterids</taxon>
        <taxon>campanulids</taxon>
        <taxon>Asterales</taxon>
        <taxon>Asteraceae</taxon>
        <taxon>Asteroideae</taxon>
        <taxon>Heliantheae alliance</taxon>
        <taxon>Heliantheae</taxon>
        <taxon>Helianthus</taxon>
    </lineage>
</organism>
<dbReference type="Gramene" id="mRNA:HanXRQr2_Chr07g0291431">
    <property type="protein sequence ID" value="mRNA:HanXRQr2_Chr07g0291431"/>
    <property type="gene ID" value="HanXRQr2_Chr07g0291431"/>
</dbReference>
<keyword evidence="2" id="KW-1185">Reference proteome</keyword>